<evidence type="ECO:0000256" key="1">
    <source>
        <dbReference type="ARBA" id="ARBA00004394"/>
    </source>
</evidence>
<keyword evidence="7" id="KW-0333">Golgi apparatus</keyword>
<evidence type="ECO:0000256" key="6">
    <source>
        <dbReference type="ARBA" id="ARBA00022989"/>
    </source>
</evidence>
<feature type="active site" description="For sulfotransferase activity" evidence="12">
    <location>
        <position position="50"/>
    </location>
</feature>
<comment type="similarity">
    <text evidence="2">Belongs to the sulfotransferase 1 family.</text>
</comment>
<keyword evidence="6" id="KW-1133">Transmembrane helix</keyword>
<evidence type="ECO:0000256" key="12">
    <source>
        <dbReference type="PIRSR" id="PIRSR637359-1"/>
    </source>
</evidence>
<dbReference type="InterPro" id="IPR000863">
    <property type="entry name" value="Sulfotransferase_dom"/>
</dbReference>
<organism evidence="16 17">
    <name type="scientific">Frankliniella fusca</name>
    <dbReference type="NCBI Taxonomy" id="407009"/>
    <lineage>
        <taxon>Eukaryota</taxon>
        <taxon>Metazoa</taxon>
        <taxon>Ecdysozoa</taxon>
        <taxon>Arthropoda</taxon>
        <taxon>Hexapoda</taxon>
        <taxon>Insecta</taxon>
        <taxon>Pterygota</taxon>
        <taxon>Neoptera</taxon>
        <taxon>Paraneoptera</taxon>
        <taxon>Thysanoptera</taxon>
        <taxon>Terebrantia</taxon>
        <taxon>Thripoidea</taxon>
        <taxon>Thripidae</taxon>
        <taxon>Frankliniella</taxon>
    </lineage>
</organism>
<protein>
    <submittedName>
        <fullName evidence="16">Heparan sulfate glucosamine 3-O-sulfotransferase 3B1</fullName>
    </submittedName>
</protein>
<comment type="caution">
    <text evidence="16">The sequence shown here is derived from an EMBL/GenBank/DDBJ whole genome shotgun (WGS) entry which is preliminary data.</text>
</comment>
<dbReference type="FunFam" id="3.40.50.300:FF:000194">
    <property type="entry name" value="Sulfotransferase"/>
    <property type="match status" value="1"/>
</dbReference>
<feature type="domain" description="Sulfotransferase" evidence="15">
    <location>
        <begin position="41"/>
        <end position="277"/>
    </location>
</feature>
<feature type="binding site" evidence="13">
    <location>
        <begin position="257"/>
        <end position="261"/>
    </location>
    <ligand>
        <name>3'-phosphoadenylyl sulfate</name>
        <dbReference type="ChEBI" id="CHEBI:58339"/>
    </ligand>
</feature>
<evidence type="ECO:0000313" key="17">
    <source>
        <dbReference type="Proteomes" id="UP001219518"/>
    </source>
</evidence>
<evidence type="ECO:0000256" key="11">
    <source>
        <dbReference type="ARBA" id="ARBA00060399"/>
    </source>
</evidence>
<dbReference type="PANTHER" id="PTHR10605">
    <property type="entry name" value="HEPARAN SULFATE SULFOTRANSFERASE"/>
    <property type="match status" value="1"/>
</dbReference>
<dbReference type="PANTHER" id="PTHR10605:SF72">
    <property type="entry name" value="HEPARAN SULFATE 3-O SULFOTRANSFERASE-B, ISOFORM A"/>
    <property type="match status" value="1"/>
</dbReference>
<dbReference type="Proteomes" id="UP001219518">
    <property type="component" value="Unassembled WGS sequence"/>
</dbReference>
<keyword evidence="9 14" id="KW-1015">Disulfide bond</keyword>
<dbReference type="GO" id="GO:0008467">
    <property type="term" value="F:[heparan sulfate]-glucosamine 3-sulfotransferase activity"/>
    <property type="evidence" value="ECO:0007669"/>
    <property type="project" value="TreeGrafter"/>
</dbReference>
<evidence type="ECO:0000313" key="16">
    <source>
        <dbReference type="EMBL" id="KAK3913295.1"/>
    </source>
</evidence>
<evidence type="ECO:0000259" key="15">
    <source>
        <dbReference type="Pfam" id="PF00685"/>
    </source>
</evidence>
<dbReference type="EMBL" id="JAHWGI010000318">
    <property type="protein sequence ID" value="KAK3913295.1"/>
    <property type="molecule type" value="Genomic_DNA"/>
</dbReference>
<reference evidence="16" key="2">
    <citation type="journal article" date="2023" name="BMC Genomics">
        <title>Pest status, molecular evolution, and epigenetic factors derived from the genome assembly of Frankliniella fusca, a thysanopteran phytovirus vector.</title>
        <authorList>
            <person name="Catto M.A."/>
            <person name="Labadie P.E."/>
            <person name="Jacobson A.L."/>
            <person name="Kennedy G.G."/>
            <person name="Srinivasan R."/>
            <person name="Hunt B.G."/>
        </authorList>
    </citation>
    <scope>NUCLEOTIDE SEQUENCE</scope>
    <source>
        <strain evidence="16">PL_HMW_Pooled</strain>
    </source>
</reference>
<feature type="binding site" evidence="13">
    <location>
        <position position="139"/>
    </location>
    <ligand>
        <name>3'-phosphoadenylyl sulfate</name>
        <dbReference type="ChEBI" id="CHEBI:58339"/>
    </ligand>
</feature>
<keyword evidence="4" id="KW-0812">Transmembrane</keyword>
<feature type="binding site" evidence="13">
    <location>
        <begin position="50"/>
        <end position="54"/>
    </location>
    <ligand>
        <name>3'-phosphoadenylyl sulfate</name>
        <dbReference type="ChEBI" id="CHEBI:58339"/>
    </ligand>
</feature>
<keyword evidence="3" id="KW-0808">Transferase</keyword>
<dbReference type="Pfam" id="PF00685">
    <property type="entry name" value="Sulfotransfer_1"/>
    <property type="match status" value="1"/>
</dbReference>
<dbReference type="InterPro" id="IPR037359">
    <property type="entry name" value="NST/OST"/>
</dbReference>
<evidence type="ECO:0000256" key="2">
    <source>
        <dbReference type="ARBA" id="ARBA00005771"/>
    </source>
</evidence>
<keyword evidence="10" id="KW-0325">Glycoprotein</keyword>
<reference evidence="16" key="1">
    <citation type="submission" date="2021-07" db="EMBL/GenBank/DDBJ databases">
        <authorList>
            <person name="Catto M.A."/>
            <person name="Jacobson A."/>
            <person name="Kennedy G."/>
            <person name="Labadie P."/>
            <person name="Hunt B.G."/>
            <person name="Srinivasan R."/>
        </authorList>
    </citation>
    <scope>NUCLEOTIDE SEQUENCE</scope>
    <source>
        <strain evidence="16">PL_HMW_Pooled</strain>
        <tissue evidence="16">Head</tissue>
    </source>
</reference>
<comment type="subcellular location">
    <subcellularLocation>
        <location evidence="11">Endomembrane system</location>
        <topology evidence="11">Single-pass type II membrane protein</topology>
    </subcellularLocation>
    <subcellularLocation>
        <location evidence="1">Golgi apparatus membrane</location>
    </subcellularLocation>
</comment>
<sequence>MRWDRLPSFYNSEAQGQGDLDRSPQYPFLHHQSLQPVRKLPDALVIGVKKGGTRALLEFIRLHPDVRAAGSEVHFFDRFYLKGYHWYRKKMPPTLEGQITLEKTPSYFVVQEVPKRVYEMNPDIKLLVVVRDPVTRAISDYTQVISKNTSVPKFEDLAFQNGSQFGLVDTTWAPIRIGVYVRHLERWLHYFPLNQIHFVSGERLIVDPAAEIANVQTFLGLKQVITEKHFYFNTTKGFHCLKKSEGHSSPHCLGKTKGRNHPSIDATAIERLREFYRPFNARFYQVTGINFGWP</sequence>
<evidence type="ECO:0000256" key="14">
    <source>
        <dbReference type="PIRSR" id="PIRSR637359-3"/>
    </source>
</evidence>
<dbReference type="SUPFAM" id="SSF52540">
    <property type="entry name" value="P-loop containing nucleoside triphosphate hydrolases"/>
    <property type="match status" value="1"/>
</dbReference>
<proteinExistence type="inferred from homology"/>
<evidence type="ECO:0000256" key="4">
    <source>
        <dbReference type="ARBA" id="ARBA00022692"/>
    </source>
</evidence>
<evidence type="ECO:0000256" key="5">
    <source>
        <dbReference type="ARBA" id="ARBA00022968"/>
    </source>
</evidence>
<dbReference type="Gene3D" id="3.40.50.300">
    <property type="entry name" value="P-loop containing nucleotide triphosphate hydrolases"/>
    <property type="match status" value="1"/>
</dbReference>
<keyword evidence="8" id="KW-0472">Membrane</keyword>
<evidence type="ECO:0000256" key="3">
    <source>
        <dbReference type="ARBA" id="ARBA00022679"/>
    </source>
</evidence>
<name>A0AAE1LBE8_9NEOP</name>
<evidence type="ECO:0000256" key="7">
    <source>
        <dbReference type="ARBA" id="ARBA00023034"/>
    </source>
</evidence>
<dbReference type="AlphaFoldDB" id="A0AAE1LBE8"/>
<evidence type="ECO:0000256" key="8">
    <source>
        <dbReference type="ARBA" id="ARBA00023136"/>
    </source>
</evidence>
<keyword evidence="17" id="KW-1185">Reference proteome</keyword>
<gene>
    <name evidence="16" type="ORF">KUF71_022749</name>
</gene>
<evidence type="ECO:0000256" key="13">
    <source>
        <dbReference type="PIRSR" id="PIRSR637359-2"/>
    </source>
</evidence>
<dbReference type="InterPro" id="IPR027417">
    <property type="entry name" value="P-loop_NTPase"/>
</dbReference>
<evidence type="ECO:0000256" key="10">
    <source>
        <dbReference type="ARBA" id="ARBA00023180"/>
    </source>
</evidence>
<feature type="disulfide bond" evidence="14">
    <location>
        <begin position="240"/>
        <end position="252"/>
    </location>
</feature>
<keyword evidence="5" id="KW-0735">Signal-anchor</keyword>
<dbReference type="GO" id="GO:0000139">
    <property type="term" value="C:Golgi membrane"/>
    <property type="evidence" value="ECO:0007669"/>
    <property type="project" value="UniProtKB-SubCell"/>
</dbReference>
<evidence type="ECO:0000256" key="9">
    <source>
        <dbReference type="ARBA" id="ARBA00023157"/>
    </source>
</evidence>
<feature type="binding site" evidence="13">
    <location>
        <position position="131"/>
    </location>
    <ligand>
        <name>3'-phosphoadenylyl sulfate</name>
        <dbReference type="ChEBI" id="CHEBI:58339"/>
    </ligand>
</feature>
<accession>A0AAE1LBE8</accession>